<dbReference type="Gene3D" id="3.30.9.10">
    <property type="entry name" value="D-Amino Acid Oxidase, subunit A, domain 2"/>
    <property type="match status" value="1"/>
</dbReference>
<feature type="chain" id="PRO_5047400177" evidence="1">
    <location>
        <begin position="25"/>
        <end position="399"/>
    </location>
</feature>
<dbReference type="InterPro" id="IPR051704">
    <property type="entry name" value="FAD_aromatic-hydroxylase"/>
</dbReference>
<reference evidence="3 4" key="1">
    <citation type="journal article" date="2019" name="Int. J. Syst. Evol. Microbiol.">
        <title>The Global Catalogue of Microorganisms (GCM) 10K type strain sequencing project: providing services to taxonomists for standard genome sequencing and annotation.</title>
        <authorList>
            <consortium name="The Broad Institute Genomics Platform"/>
            <consortium name="The Broad Institute Genome Sequencing Center for Infectious Disease"/>
            <person name="Wu L."/>
            <person name="Ma J."/>
        </authorList>
    </citation>
    <scope>NUCLEOTIDE SEQUENCE [LARGE SCALE GENOMIC DNA]</scope>
    <source>
        <strain evidence="3 4">JCM 15933</strain>
    </source>
</reference>
<protein>
    <submittedName>
        <fullName evidence="3">FAD-dependent monooxygenase</fullName>
    </submittedName>
</protein>
<evidence type="ECO:0000313" key="4">
    <source>
        <dbReference type="Proteomes" id="UP001501470"/>
    </source>
</evidence>
<name>A0ABN2B185_9ACTN</name>
<feature type="signal peptide" evidence="1">
    <location>
        <begin position="1"/>
        <end position="24"/>
    </location>
</feature>
<dbReference type="Proteomes" id="UP001501470">
    <property type="component" value="Unassembled WGS sequence"/>
</dbReference>
<feature type="domain" description="FAD-binding" evidence="2">
    <location>
        <begin position="10"/>
        <end position="345"/>
    </location>
</feature>
<dbReference type="InterPro" id="IPR036188">
    <property type="entry name" value="FAD/NAD-bd_sf"/>
</dbReference>
<gene>
    <name evidence="3" type="ORF">GCM10009827_056420</name>
</gene>
<evidence type="ECO:0000313" key="3">
    <source>
        <dbReference type="EMBL" id="GAA1531413.1"/>
    </source>
</evidence>
<organism evidence="3 4">
    <name type="scientific">Dactylosporangium maewongense</name>
    <dbReference type="NCBI Taxonomy" id="634393"/>
    <lineage>
        <taxon>Bacteria</taxon>
        <taxon>Bacillati</taxon>
        <taxon>Actinomycetota</taxon>
        <taxon>Actinomycetes</taxon>
        <taxon>Micromonosporales</taxon>
        <taxon>Micromonosporaceae</taxon>
        <taxon>Dactylosporangium</taxon>
    </lineage>
</organism>
<keyword evidence="4" id="KW-1185">Reference proteome</keyword>
<sequence length="399" mass="42445">MSTTALRSLRVLVSGAGVAGPALALRLAEHGAQVTVVEVAPRLRSSGFAVDFRGPTHMAVLERLGVLAELRARQTHGGAMTCVGEDDREIFTLPAAFAGGDLEVFRRDLSRVLFDRGADRVEYLFGDTVTGLHDTGSEVRVQFRAAGTRTFDLVVGADGMHSAVRRLAFGPEQDFVHRLGYHIAGWELPNTFGAPAGASRYFTVPGRTASISADPHDPSRATALAVFRTGDADGGGDVDWHDQDAQKKLVAHVFAGLPWHVPALLDALPDAPDLYFDAIARVSAPSWTRGRIALLGDAAWGVTLGGMGVGTGLVGAHVLAGELAAARGEHRTALAAYEQRMRAYAGRWQKGANPGRFLAPATGWGLALRNRLFATRLVQRSMVAGTKRLATDAALPTYP</sequence>
<dbReference type="PRINTS" id="PR00420">
    <property type="entry name" value="RNGMNOXGNASE"/>
</dbReference>
<evidence type="ECO:0000256" key="1">
    <source>
        <dbReference type="SAM" id="SignalP"/>
    </source>
</evidence>
<dbReference type="InterPro" id="IPR002938">
    <property type="entry name" value="FAD-bd"/>
</dbReference>
<accession>A0ABN2B185</accession>
<dbReference type="SUPFAM" id="SSF51905">
    <property type="entry name" value="FAD/NAD(P)-binding domain"/>
    <property type="match status" value="1"/>
</dbReference>
<keyword evidence="1" id="KW-0732">Signal</keyword>
<proteinExistence type="predicted"/>
<dbReference type="PANTHER" id="PTHR46865:SF2">
    <property type="entry name" value="MONOOXYGENASE"/>
    <property type="match status" value="1"/>
</dbReference>
<keyword evidence="3" id="KW-0560">Oxidoreductase</keyword>
<evidence type="ECO:0000259" key="2">
    <source>
        <dbReference type="Pfam" id="PF01494"/>
    </source>
</evidence>
<dbReference type="GO" id="GO:0004497">
    <property type="term" value="F:monooxygenase activity"/>
    <property type="evidence" value="ECO:0007669"/>
    <property type="project" value="UniProtKB-KW"/>
</dbReference>
<dbReference type="PANTHER" id="PTHR46865">
    <property type="entry name" value="OXIDOREDUCTASE-RELATED"/>
    <property type="match status" value="1"/>
</dbReference>
<dbReference type="Pfam" id="PF01494">
    <property type="entry name" value="FAD_binding_3"/>
    <property type="match status" value="1"/>
</dbReference>
<dbReference type="Gene3D" id="3.50.50.60">
    <property type="entry name" value="FAD/NAD(P)-binding domain"/>
    <property type="match status" value="1"/>
</dbReference>
<comment type="caution">
    <text evidence="3">The sequence shown here is derived from an EMBL/GenBank/DDBJ whole genome shotgun (WGS) entry which is preliminary data.</text>
</comment>
<keyword evidence="3" id="KW-0503">Monooxygenase</keyword>
<dbReference type="RefSeq" id="WP_344505177.1">
    <property type="nucleotide sequence ID" value="NZ_BAAAQD010000011.1"/>
</dbReference>
<dbReference type="EMBL" id="BAAAQD010000011">
    <property type="protein sequence ID" value="GAA1531413.1"/>
    <property type="molecule type" value="Genomic_DNA"/>
</dbReference>